<evidence type="ECO:0000256" key="4">
    <source>
        <dbReference type="PROSITE-ProRule" id="PRU00335"/>
    </source>
</evidence>
<dbReference type="RefSeq" id="WP_060594734.1">
    <property type="nucleotide sequence ID" value="NZ_CP031418.1"/>
</dbReference>
<evidence type="ECO:0000256" key="1">
    <source>
        <dbReference type="ARBA" id="ARBA00023015"/>
    </source>
</evidence>
<dbReference type="SUPFAM" id="SSF46689">
    <property type="entry name" value="Homeodomain-like"/>
    <property type="match status" value="1"/>
</dbReference>
<dbReference type="AlphaFoldDB" id="A0A0H5P701"/>
<proteinExistence type="predicted"/>
<keyword evidence="1" id="KW-0805">Transcription regulation</keyword>
<dbReference type="InterPro" id="IPR001647">
    <property type="entry name" value="HTH_TetR"/>
</dbReference>
<dbReference type="InterPro" id="IPR050109">
    <property type="entry name" value="HTH-type_TetR-like_transc_reg"/>
</dbReference>
<keyword evidence="6" id="KW-0614">Plasmid</keyword>
<evidence type="ECO:0000259" key="5">
    <source>
        <dbReference type="PROSITE" id="PS50977"/>
    </source>
</evidence>
<evidence type="ECO:0000256" key="3">
    <source>
        <dbReference type="ARBA" id="ARBA00023163"/>
    </source>
</evidence>
<organism evidence="6 7">
    <name type="scientific">Nocardia farcinica</name>
    <dbReference type="NCBI Taxonomy" id="37329"/>
    <lineage>
        <taxon>Bacteria</taxon>
        <taxon>Bacillati</taxon>
        <taxon>Actinomycetota</taxon>
        <taxon>Actinomycetes</taxon>
        <taxon>Mycobacteriales</taxon>
        <taxon>Nocardiaceae</taxon>
        <taxon>Nocardia</taxon>
    </lineage>
</organism>
<dbReference type="PRINTS" id="PR00455">
    <property type="entry name" value="HTHTETR"/>
</dbReference>
<dbReference type="PANTHER" id="PTHR30055">
    <property type="entry name" value="HTH-TYPE TRANSCRIPTIONAL REGULATOR RUTR"/>
    <property type="match status" value="1"/>
</dbReference>
<accession>A0A0H5P701</accession>
<name>A0A0H5P701_NOCFR</name>
<keyword evidence="2 4" id="KW-0238">DNA-binding</keyword>
<dbReference type="EMBL" id="LN868939">
    <property type="protein sequence ID" value="CRY83565.1"/>
    <property type="molecule type" value="Genomic_DNA"/>
</dbReference>
<feature type="domain" description="HTH tetR-type" evidence="5">
    <location>
        <begin position="6"/>
        <end position="66"/>
    </location>
</feature>
<feature type="DNA-binding region" description="H-T-H motif" evidence="4">
    <location>
        <begin position="29"/>
        <end position="48"/>
    </location>
</feature>
<protein>
    <submittedName>
        <fullName evidence="6">Uncharacterized HTH-type transcriptional regulator yvdT</fullName>
    </submittedName>
</protein>
<reference evidence="7" key="1">
    <citation type="submission" date="2015-03" db="EMBL/GenBank/DDBJ databases">
        <authorList>
            <consortium name="Pathogen Informatics"/>
        </authorList>
    </citation>
    <scope>NUCLEOTIDE SEQUENCE [LARGE SCALE GENOMIC DNA]</scope>
    <source>
        <strain evidence="7">NCTC11134</strain>
        <plasmid evidence="7">2</plasmid>
    </source>
</reference>
<dbReference type="PROSITE" id="PS50977">
    <property type="entry name" value="HTH_TETR_2"/>
    <property type="match status" value="1"/>
</dbReference>
<dbReference type="Gene3D" id="1.10.357.10">
    <property type="entry name" value="Tetracycline Repressor, domain 2"/>
    <property type="match status" value="1"/>
</dbReference>
<dbReference type="KEGG" id="nfr:ERS450000_05556"/>
<sequence length="201" mass="21786">MARWAPGASERLRQAALELFAENGFDATTVAEIARRAGVTERTFYRYFADKREVLFAGEEQLEQVFTTAVTTAPANAPLSRLLATALEAGGRELQDRRGRDYARARDAVITANEQLQERELLKMAKLSRALTSAFVARGSAPMAARLAGELAVSVFGTAFARWIAPGETRDLVELQRDGLAVIAELTHTGSTVETGSAVRG</sequence>
<gene>
    <name evidence="6" type="primary">yvdT</name>
    <name evidence="6" type="ORF">ERS450000_05556</name>
</gene>
<dbReference type="Pfam" id="PF00440">
    <property type="entry name" value="TetR_N"/>
    <property type="match status" value="1"/>
</dbReference>
<evidence type="ECO:0000313" key="7">
    <source>
        <dbReference type="Proteomes" id="UP000057820"/>
    </source>
</evidence>
<dbReference type="GO" id="GO:0003700">
    <property type="term" value="F:DNA-binding transcription factor activity"/>
    <property type="evidence" value="ECO:0007669"/>
    <property type="project" value="TreeGrafter"/>
</dbReference>
<dbReference type="Proteomes" id="UP000057820">
    <property type="component" value="Plasmid 2"/>
</dbReference>
<evidence type="ECO:0000256" key="2">
    <source>
        <dbReference type="ARBA" id="ARBA00023125"/>
    </source>
</evidence>
<dbReference type="PANTHER" id="PTHR30055:SF238">
    <property type="entry name" value="MYCOFACTOCIN BIOSYNTHESIS TRANSCRIPTIONAL REGULATOR MFTR-RELATED"/>
    <property type="match status" value="1"/>
</dbReference>
<evidence type="ECO:0000313" key="6">
    <source>
        <dbReference type="EMBL" id="CRY83565.1"/>
    </source>
</evidence>
<dbReference type="GO" id="GO:0000976">
    <property type="term" value="F:transcription cis-regulatory region binding"/>
    <property type="evidence" value="ECO:0007669"/>
    <property type="project" value="TreeGrafter"/>
</dbReference>
<dbReference type="InterPro" id="IPR009057">
    <property type="entry name" value="Homeodomain-like_sf"/>
</dbReference>
<dbReference type="InterPro" id="IPR023772">
    <property type="entry name" value="DNA-bd_HTH_TetR-type_CS"/>
</dbReference>
<dbReference type="PROSITE" id="PS01081">
    <property type="entry name" value="HTH_TETR_1"/>
    <property type="match status" value="1"/>
</dbReference>
<keyword evidence="3" id="KW-0804">Transcription</keyword>
<geneLocation type="plasmid" evidence="6">
    <name>2</name>
</geneLocation>